<keyword evidence="1" id="KW-1133">Transmembrane helix</keyword>
<comment type="caution">
    <text evidence="2">The sequence shown here is derived from an EMBL/GenBank/DDBJ whole genome shotgun (WGS) entry which is preliminary data.</text>
</comment>
<keyword evidence="1" id="KW-0812">Transmembrane</keyword>
<reference evidence="2 3" key="1">
    <citation type="submission" date="2019-07" db="EMBL/GenBank/DDBJ databases">
        <title>R&amp;d 2014.</title>
        <authorList>
            <person name="Klenk H.-P."/>
        </authorList>
    </citation>
    <scope>NUCLEOTIDE SEQUENCE [LARGE SCALE GENOMIC DNA]</scope>
    <source>
        <strain evidence="2 3">DSM 45764</strain>
    </source>
</reference>
<feature type="transmembrane region" description="Helical" evidence="1">
    <location>
        <begin position="47"/>
        <end position="65"/>
    </location>
</feature>
<feature type="transmembrane region" description="Helical" evidence="1">
    <location>
        <begin position="183"/>
        <end position="205"/>
    </location>
</feature>
<gene>
    <name evidence="2" type="ORF">JD78_01049</name>
</gene>
<evidence type="ECO:0000313" key="3">
    <source>
        <dbReference type="Proteomes" id="UP000321490"/>
    </source>
</evidence>
<sequence length="206" mass="21644">MTPSVDLPVSDRPPAWQAWAVPPLATAYAAALVVVQGGNWPALLGPLGWWLVGCVAVVSLLGTGVTRLREPAPRQVAARRIQHALRAHVDPGPELRERADRQAASLAGHRWVAAFLVVAPLLFVDSAPWDRAVLAGVAVAALVVLFAALAVTVARSARDARRWLTDPPGPPRVLPPAPPWQRVLPVVVAAGAICVVAAFLLGLVAS</sequence>
<evidence type="ECO:0000313" key="2">
    <source>
        <dbReference type="EMBL" id="TWH72533.1"/>
    </source>
</evidence>
<name>A0A562IPA1_9ACTN</name>
<keyword evidence="1" id="KW-0472">Membrane</keyword>
<dbReference type="RefSeq" id="WP_153360760.1">
    <property type="nucleotide sequence ID" value="NZ_JABGDC010000092.1"/>
</dbReference>
<dbReference type="Proteomes" id="UP000321490">
    <property type="component" value="Unassembled WGS sequence"/>
</dbReference>
<proteinExistence type="predicted"/>
<dbReference type="AlphaFoldDB" id="A0A562IPA1"/>
<evidence type="ECO:0000256" key="1">
    <source>
        <dbReference type="SAM" id="Phobius"/>
    </source>
</evidence>
<feature type="transmembrane region" description="Helical" evidence="1">
    <location>
        <begin position="133"/>
        <end position="154"/>
    </location>
</feature>
<dbReference type="EMBL" id="VLKF01000001">
    <property type="protein sequence ID" value="TWH72533.1"/>
    <property type="molecule type" value="Genomic_DNA"/>
</dbReference>
<keyword evidence="3" id="KW-1185">Reference proteome</keyword>
<organism evidence="2 3">
    <name type="scientific">Modestobacter roseus</name>
    <dbReference type="NCBI Taxonomy" id="1181884"/>
    <lineage>
        <taxon>Bacteria</taxon>
        <taxon>Bacillati</taxon>
        <taxon>Actinomycetota</taxon>
        <taxon>Actinomycetes</taxon>
        <taxon>Geodermatophilales</taxon>
        <taxon>Geodermatophilaceae</taxon>
        <taxon>Modestobacter</taxon>
    </lineage>
</organism>
<accession>A0A562IPA1</accession>
<dbReference type="OrthoDB" id="5197445at2"/>
<protein>
    <submittedName>
        <fullName evidence="2">Uncharacterized protein</fullName>
    </submittedName>
</protein>